<evidence type="ECO:0000256" key="1">
    <source>
        <dbReference type="ARBA" id="ARBA00004651"/>
    </source>
</evidence>
<evidence type="ECO:0000256" key="6">
    <source>
        <dbReference type="SAM" id="MobiDB-lite"/>
    </source>
</evidence>
<feature type="transmembrane region" description="Helical" evidence="7">
    <location>
        <begin position="166"/>
        <end position="189"/>
    </location>
</feature>
<dbReference type="PANTHER" id="PTHR36115">
    <property type="entry name" value="PROLINE-RICH ANTIGEN HOMOLOG-RELATED"/>
    <property type="match status" value="1"/>
</dbReference>
<comment type="caution">
    <text evidence="9">The sequence shown here is derived from an EMBL/GenBank/DDBJ whole genome shotgun (WGS) entry which is preliminary data.</text>
</comment>
<organism evidence="9 10">
    <name type="scientific">Actinocorallia longicatena</name>
    <dbReference type="NCBI Taxonomy" id="111803"/>
    <lineage>
        <taxon>Bacteria</taxon>
        <taxon>Bacillati</taxon>
        <taxon>Actinomycetota</taxon>
        <taxon>Actinomycetes</taxon>
        <taxon>Streptosporangiales</taxon>
        <taxon>Thermomonosporaceae</taxon>
        <taxon>Actinocorallia</taxon>
    </lineage>
</organism>
<accession>A0ABP6QKH8</accession>
<feature type="transmembrane region" description="Helical" evidence="7">
    <location>
        <begin position="222"/>
        <end position="240"/>
    </location>
</feature>
<name>A0ABP6QKH8_9ACTN</name>
<evidence type="ECO:0000256" key="5">
    <source>
        <dbReference type="ARBA" id="ARBA00023136"/>
    </source>
</evidence>
<feature type="transmembrane region" description="Helical" evidence="7">
    <location>
        <begin position="133"/>
        <end position="154"/>
    </location>
</feature>
<feature type="compositionally biased region" description="Pro residues" evidence="6">
    <location>
        <begin position="96"/>
        <end position="109"/>
    </location>
</feature>
<dbReference type="Pfam" id="PF06271">
    <property type="entry name" value="RDD"/>
    <property type="match status" value="1"/>
</dbReference>
<evidence type="ECO:0000256" key="4">
    <source>
        <dbReference type="ARBA" id="ARBA00022989"/>
    </source>
</evidence>
<feature type="compositionally biased region" description="Gly residues" evidence="6">
    <location>
        <begin position="27"/>
        <end position="45"/>
    </location>
</feature>
<evidence type="ECO:0000256" key="3">
    <source>
        <dbReference type="ARBA" id="ARBA00022692"/>
    </source>
</evidence>
<gene>
    <name evidence="9" type="ORF">GCM10010468_73090</name>
</gene>
<dbReference type="Proteomes" id="UP001501237">
    <property type="component" value="Unassembled WGS sequence"/>
</dbReference>
<evidence type="ECO:0000259" key="8">
    <source>
        <dbReference type="Pfam" id="PF06271"/>
    </source>
</evidence>
<dbReference type="RefSeq" id="WP_344837937.1">
    <property type="nucleotide sequence ID" value="NZ_BAAAUV010000034.1"/>
</dbReference>
<dbReference type="InterPro" id="IPR051791">
    <property type="entry name" value="Pra-immunoreactive"/>
</dbReference>
<feature type="region of interest" description="Disordered" evidence="6">
    <location>
        <begin position="1"/>
        <end position="112"/>
    </location>
</feature>
<evidence type="ECO:0000313" key="9">
    <source>
        <dbReference type="EMBL" id="GAA3237895.1"/>
    </source>
</evidence>
<keyword evidence="3 7" id="KW-0812">Transmembrane</keyword>
<keyword evidence="5 7" id="KW-0472">Membrane</keyword>
<dbReference type="InterPro" id="IPR010432">
    <property type="entry name" value="RDD"/>
</dbReference>
<evidence type="ECO:0000313" key="10">
    <source>
        <dbReference type="Proteomes" id="UP001501237"/>
    </source>
</evidence>
<dbReference type="EMBL" id="BAAAUV010000034">
    <property type="protein sequence ID" value="GAA3237895.1"/>
    <property type="molecule type" value="Genomic_DNA"/>
</dbReference>
<keyword evidence="2" id="KW-1003">Cell membrane</keyword>
<feature type="compositionally biased region" description="Low complexity" evidence="6">
    <location>
        <begin position="52"/>
        <end position="61"/>
    </location>
</feature>
<sequence>MSQPPNPYGPGQGGGYGPPSGNPHQGGRPGYGPGGQGPAQGGRPGYGPPQPAQGGRPPQRQGQGGPGPAQGQGGYGPAQGGYGAGQGAQGGYGPGQAPPPRPPARPAGPHPAEDLALAAPWQRAKARMIDAGLTWVAGFAVLFPIVLGAIGAPSKEDSGSGWSTPVLWTTFFVMAVIPFLYEAIQLAVWGRTLGKRWIGLRVVLADPAGEPLPITTAVWRSAINNLGYQLGIFFFLLLGVKVWTPFLVLDFVVVAGILAAYLWAIWDRPLFQAIHDRYAGTVVVDDLAE</sequence>
<reference evidence="10" key="1">
    <citation type="journal article" date="2019" name="Int. J. Syst. Evol. Microbiol.">
        <title>The Global Catalogue of Microorganisms (GCM) 10K type strain sequencing project: providing services to taxonomists for standard genome sequencing and annotation.</title>
        <authorList>
            <consortium name="The Broad Institute Genomics Platform"/>
            <consortium name="The Broad Institute Genome Sequencing Center for Infectious Disease"/>
            <person name="Wu L."/>
            <person name="Ma J."/>
        </authorList>
    </citation>
    <scope>NUCLEOTIDE SEQUENCE [LARGE SCALE GENOMIC DNA]</scope>
    <source>
        <strain evidence="10">JCM 9377</strain>
    </source>
</reference>
<evidence type="ECO:0000256" key="2">
    <source>
        <dbReference type="ARBA" id="ARBA00022475"/>
    </source>
</evidence>
<feature type="transmembrane region" description="Helical" evidence="7">
    <location>
        <begin position="246"/>
        <end position="266"/>
    </location>
</feature>
<comment type="subcellular location">
    <subcellularLocation>
        <location evidence="1">Cell membrane</location>
        <topology evidence="1">Multi-pass membrane protein</topology>
    </subcellularLocation>
</comment>
<feature type="compositionally biased region" description="Gly residues" evidence="6">
    <location>
        <begin position="62"/>
        <end position="94"/>
    </location>
</feature>
<feature type="domain" description="RDD" evidence="8">
    <location>
        <begin position="118"/>
        <end position="280"/>
    </location>
</feature>
<proteinExistence type="predicted"/>
<keyword evidence="10" id="KW-1185">Reference proteome</keyword>
<keyword evidence="4 7" id="KW-1133">Transmembrane helix</keyword>
<evidence type="ECO:0000256" key="7">
    <source>
        <dbReference type="SAM" id="Phobius"/>
    </source>
</evidence>
<protein>
    <recommendedName>
        <fullName evidence="8">RDD domain-containing protein</fullName>
    </recommendedName>
</protein>